<dbReference type="Proteomes" id="UP000270190">
    <property type="component" value="Unassembled WGS sequence"/>
</dbReference>
<dbReference type="EMBL" id="OUNC01000067">
    <property type="protein sequence ID" value="SPP30158.1"/>
    <property type="molecule type" value="Genomic_DNA"/>
</dbReference>
<sequence>MKKKTTPLSYGKISNVNTLRGLRMDPKYQEEQEVWLVEQKRTDTTKPVTIAENTFANLEQTLQQLPIRERLQTISIWTSSWLATKQKQHVTLAVDDMMTLLQLLENTGERLSDEVIVQQTALLLGVLRRLIRNA</sequence>
<gene>
    <name evidence="2" type="ORF">BTBSAS_70009</name>
    <name evidence="1" type="ORF">CNY62_06800</name>
</gene>
<keyword evidence="3" id="KW-1185">Reference proteome</keyword>
<evidence type="ECO:0000313" key="1">
    <source>
        <dbReference type="EMBL" id="ATF26121.1"/>
    </source>
</evidence>
<evidence type="ECO:0000313" key="4">
    <source>
        <dbReference type="Proteomes" id="UP000270190"/>
    </source>
</evidence>
<dbReference type="KEGG" id="bths:CNY62_06800"/>
<organism evidence="1 3">
    <name type="scientific">Brochothrix thermosphacta</name>
    <name type="common">Microbacterium thermosphactum</name>
    <dbReference type="NCBI Taxonomy" id="2756"/>
    <lineage>
        <taxon>Bacteria</taxon>
        <taxon>Bacillati</taxon>
        <taxon>Bacillota</taxon>
        <taxon>Bacilli</taxon>
        <taxon>Bacillales</taxon>
        <taxon>Listeriaceae</taxon>
        <taxon>Brochothrix</taxon>
    </lineage>
</organism>
<dbReference type="STRING" id="2756.BFR44_09750"/>
<accession>A0A1D2K0U4</accession>
<protein>
    <submittedName>
        <fullName evidence="1">Uncharacterized protein</fullName>
    </submittedName>
</protein>
<name>A0A1D2K0U4_BROTH</name>
<reference evidence="4" key="2">
    <citation type="submission" date="2018-04" db="EMBL/GenBank/DDBJ databases">
        <authorList>
            <person name="Illikoud N."/>
        </authorList>
    </citation>
    <scope>NUCLEOTIDE SEQUENCE [LARGE SCALE GENOMIC DNA]</scope>
</reference>
<evidence type="ECO:0000313" key="3">
    <source>
        <dbReference type="Proteomes" id="UP000243591"/>
    </source>
</evidence>
<dbReference type="RefSeq" id="WP_029090896.1">
    <property type="nucleotide sequence ID" value="NZ_CBCPHX010000006.1"/>
</dbReference>
<evidence type="ECO:0000313" key="2">
    <source>
        <dbReference type="EMBL" id="SPP30158.1"/>
    </source>
</evidence>
<dbReference type="GeneID" id="66537212"/>
<reference evidence="2" key="3">
    <citation type="submission" date="2018-04" db="EMBL/GenBank/DDBJ databases">
        <authorList>
            <person name="Go L.Y."/>
            <person name="Mitchell J.A."/>
        </authorList>
    </citation>
    <scope>NUCLEOTIDE SEQUENCE</scope>
    <source>
        <strain evidence="2">BSAS1 3</strain>
    </source>
</reference>
<dbReference type="EMBL" id="CP023483">
    <property type="protein sequence ID" value="ATF26121.1"/>
    <property type="molecule type" value="Genomic_DNA"/>
</dbReference>
<proteinExistence type="predicted"/>
<dbReference type="Proteomes" id="UP000243591">
    <property type="component" value="Chromosome"/>
</dbReference>
<reference evidence="1 3" key="1">
    <citation type="submission" date="2017-09" db="EMBL/GenBank/DDBJ databases">
        <title>Complete Genome Sequences of Two Strains of the Meat Spoilage Bacterium Brochothrix thermosphacta Isolated from Ground Chicken.</title>
        <authorList>
            <person name="Paoli G.C."/>
            <person name="Wijey C."/>
            <person name="Chen C.-Y."/>
            <person name="Nguyen L."/>
            <person name="Yan X."/>
            <person name="Irwin P.L."/>
        </authorList>
    </citation>
    <scope>NUCLEOTIDE SEQUENCE [LARGE SCALE GENOMIC DNA]</scope>
    <source>
        <strain evidence="1 3">BI</strain>
    </source>
</reference>
<dbReference type="AlphaFoldDB" id="A0A1D2K0U4"/>